<evidence type="ECO:0000256" key="4">
    <source>
        <dbReference type="ARBA" id="ARBA00023163"/>
    </source>
</evidence>
<evidence type="ECO:0000256" key="6">
    <source>
        <dbReference type="SAM" id="MobiDB-lite"/>
    </source>
</evidence>
<dbReference type="Proteomes" id="UP001177023">
    <property type="component" value="Unassembled WGS sequence"/>
</dbReference>
<keyword evidence="8" id="KW-1185">Reference proteome</keyword>
<feature type="non-terminal residue" evidence="7">
    <location>
        <position position="1"/>
    </location>
</feature>
<keyword evidence="4" id="KW-0804">Transcription</keyword>
<dbReference type="Pfam" id="PF11571">
    <property type="entry name" value="Med27"/>
    <property type="match status" value="1"/>
</dbReference>
<dbReference type="GO" id="GO:0016592">
    <property type="term" value="C:mediator complex"/>
    <property type="evidence" value="ECO:0007669"/>
    <property type="project" value="InterPro"/>
</dbReference>
<comment type="similarity">
    <text evidence="2">Belongs to the Mediator complex subunit 27 family.</text>
</comment>
<evidence type="ECO:0000256" key="5">
    <source>
        <dbReference type="ARBA" id="ARBA00023242"/>
    </source>
</evidence>
<comment type="caution">
    <text evidence="7">The sequence shown here is derived from an EMBL/GenBank/DDBJ whole genome shotgun (WGS) entry which is preliminary data.</text>
</comment>
<organism evidence="7 8">
    <name type="scientific">Mesorhabditis spiculigera</name>
    <dbReference type="NCBI Taxonomy" id="96644"/>
    <lineage>
        <taxon>Eukaryota</taxon>
        <taxon>Metazoa</taxon>
        <taxon>Ecdysozoa</taxon>
        <taxon>Nematoda</taxon>
        <taxon>Chromadorea</taxon>
        <taxon>Rhabditida</taxon>
        <taxon>Rhabditina</taxon>
        <taxon>Rhabditomorpha</taxon>
        <taxon>Rhabditoidea</taxon>
        <taxon>Rhabditidae</taxon>
        <taxon>Mesorhabditinae</taxon>
        <taxon>Mesorhabditis</taxon>
    </lineage>
</organism>
<evidence type="ECO:0000256" key="3">
    <source>
        <dbReference type="ARBA" id="ARBA00023015"/>
    </source>
</evidence>
<feature type="compositionally biased region" description="Pro residues" evidence="6">
    <location>
        <begin position="286"/>
        <end position="296"/>
    </location>
</feature>
<sequence length="608" mass="68405">MPKADPPSPRFDGRIYLEMPPVDLPQGTPALPRTASTPIIYSAIPASRINYMRVQDGARMMRPAGSPTGVQSLRQLHAGGADHPYAYMSRSASAENLLNEMPRLRPEVAHQPQQHLQQPQRLPRRDMNASGQLMYRVQQLRPPGQQQGVALQSPNVRLDDGFIRPDPPRNPRRALVYDDDPPGHNPPRQIVFRNLQGLSGVRLPDGYVHESPNQPRVQQQQQPQYDPLHNSPYADRNRGLYRQQPGTPNASIGPTVRQIRQLAPPSQPATAQPPVAQSTPIKREPAPAPAPTPAPVPQKPLVPFGPPIAPVEAWAQTALTCLHELRAVIRQIPYFVRPAEKIPTRGDLVESMRRLGDAYNELRGAVRQPCDESALRHAGARFEADQMCDMDEACRSVADADEICHGFANVNVYATTAVYHFMSSPGLQPRMHIQPPRTTSRQAHAHAIEQLQRFSRNFSYDVRVLEERQLYFAARIYDRKGPATSGRGSGFEKQPLNVTFFVEAGELLDVRVGGRDEHFVGEEALLHSEYSVYRSITADFWRNITEKTSMMPNFVQLIFYYAQVYPTCFLSKCAVCGHVMRDFEPPTRFHHGLKQFTHPSCSTIKEYY</sequence>
<evidence type="ECO:0000256" key="1">
    <source>
        <dbReference type="ARBA" id="ARBA00004123"/>
    </source>
</evidence>
<feature type="region of interest" description="Disordered" evidence="6">
    <location>
        <begin position="202"/>
        <end position="296"/>
    </location>
</feature>
<feature type="compositionally biased region" description="Low complexity" evidence="6">
    <location>
        <begin position="261"/>
        <end position="280"/>
    </location>
</feature>
<evidence type="ECO:0000256" key="2">
    <source>
        <dbReference type="ARBA" id="ARBA00008048"/>
    </source>
</evidence>
<dbReference type="InterPro" id="IPR021627">
    <property type="entry name" value="Mediator_Med27"/>
</dbReference>
<feature type="compositionally biased region" description="Low complexity" evidence="6">
    <location>
        <begin position="212"/>
        <end position="224"/>
    </location>
</feature>
<feature type="region of interest" description="Disordered" evidence="6">
    <location>
        <begin position="143"/>
        <end position="188"/>
    </location>
</feature>
<feature type="compositionally biased region" description="Polar residues" evidence="6">
    <location>
        <begin position="144"/>
        <end position="155"/>
    </location>
</feature>
<dbReference type="AlphaFoldDB" id="A0AA36D198"/>
<keyword evidence="5" id="KW-0539">Nucleus</keyword>
<accession>A0AA36D198</accession>
<gene>
    <name evidence="7" type="ORF">MSPICULIGERA_LOCUS16222</name>
</gene>
<evidence type="ECO:0000313" key="7">
    <source>
        <dbReference type="EMBL" id="CAJ0577958.1"/>
    </source>
</evidence>
<comment type="subcellular location">
    <subcellularLocation>
        <location evidence="1">Nucleus</location>
    </subcellularLocation>
</comment>
<protein>
    <submittedName>
        <fullName evidence="7">Uncharacterized protein</fullName>
    </submittedName>
</protein>
<reference evidence="7" key="1">
    <citation type="submission" date="2023-06" db="EMBL/GenBank/DDBJ databases">
        <authorList>
            <person name="Delattre M."/>
        </authorList>
    </citation>
    <scope>NUCLEOTIDE SEQUENCE</scope>
    <source>
        <strain evidence="7">AF72</strain>
    </source>
</reference>
<name>A0AA36D198_9BILA</name>
<evidence type="ECO:0000313" key="8">
    <source>
        <dbReference type="Proteomes" id="UP001177023"/>
    </source>
</evidence>
<dbReference type="EMBL" id="CATQJA010002652">
    <property type="protein sequence ID" value="CAJ0577958.1"/>
    <property type="molecule type" value="Genomic_DNA"/>
</dbReference>
<feature type="compositionally biased region" description="Basic and acidic residues" evidence="6">
    <location>
        <begin position="157"/>
        <end position="169"/>
    </location>
</feature>
<proteinExistence type="inferred from homology"/>
<keyword evidence="3" id="KW-0805">Transcription regulation</keyword>